<comment type="caution">
    <text evidence="2">The sequence shown here is derived from an EMBL/GenBank/DDBJ whole genome shotgun (WGS) entry which is preliminary data.</text>
</comment>
<keyword evidence="3" id="KW-1185">Reference proteome</keyword>
<gene>
    <name evidence="2" type="ORF">ACFPYN_05890</name>
</gene>
<reference evidence="3" key="1">
    <citation type="journal article" date="2019" name="Int. J. Syst. Evol. Microbiol.">
        <title>The Global Catalogue of Microorganisms (GCM) 10K type strain sequencing project: providing services to taxonomists for standard genome sequencing and annotation.</title>
        <authorList>
            <consortium name="The Broad Institute Genomics Platform"/>
            <consortium name="The Broad Institute Genome Sequencing Center for Infectious Disease"/>
            <person name="Wu L."/>
            <person name="Ma J."/>
        </authorList>
    </citation>
    <scope>NUCLEOTIDE SEQUENCE [LARGE SCALE GENOMIC DNA]</scope>
    <source>
        <strain evidence="3">CCUG 54527</strain>
    </source>
</reference>
<evidence type="ECO:0000256" key="1">
    <source>
        <dbReference type="SAM" id="SignalP"/>
    </source>
</evidence>
<dbReference type="EMBL" id="JBHSRI010000006">
    <property type="protein sequence ID" value="MFC6038984.1"/>
    <property type="molecule type" value="Genomic_DNA"/>
</dbReference>
<keyword evidence="1" id="KW-0732">Signal</keyword>
<organism evidence="2 3">
    <name type="scientific">Paenisporosarcina macmurdoensis</name>
    <dbReference type="NCBI Taxonomy" id="212659"/>
    <lineage>
        <taxon>Bacteria</taxon>
        <taxon>Bacillati</taxon>
        <taxon>Bacillota</taxon>
        <taxon>Bacilli</taxon>
        <taxon>Bacillales</taxon>
        <taxon>Caryophanaceae</taxon>
        <taxon>Paenisporosarcina</taxon>
    </lineage>
</organism>
<name>A0ABW1L4X4_9BACL</name>
<accession>A0ABW1L4X4</accession>
<dbReference type="RefSeq" id="WP_377733085.1">
    <property type="nucleotide sequence ID" value="NZ_JBHSRI010000006.1"/>
</dbReference>
<evidence type="ECO:0000313" key="2">
    <source>
        <dbReference type="EMBL" id="MFC6038984.1"/>
    </source>
</evidence>
<sequence length="188" mass="21289">MKKISSLLLIFLLSILIAGCSFDKETKEANSVDEYKNWLTAAHDNAFRSEMTMFMSEFTTILDEINSKKRNEQYVAGRIDGFLLRQNPASEAVFTKSNMTDEIYENLLNPELRDPLAELISNVKLLLREIRENGLVLNEETSNELIRLSKIVNSGGSNRFVEKETSIEILTSTEKINEILQGYVDSGG</sequence>
<dbReference type="PROSITE" id="PS51257">
    <property type="entry name" value="PROKAR_LIPOPROTEIN"/>
    <property type="match status" value="1"/>
</dbReference>
<feature type="chain" id="PRO_5045103177" evidence="1">
    <location>
        <begin position="24"/>
        <end position="188"/>
    </location>
</feature>
<protein>
    <submittedName>
        <fullName evidence="2">Uncharacterized protein</fullName>
    </submittedName>
</protein>
<feature type="signal peptide" evidence="1">
    <location>
        <begin position="1"/>
        <end position="23"/>
    </location>
</feature>
<proteinExistence type="predicted"/>
<evidence type="ECO:0000313" key="3">
    <source>
        <dbReference type="Proteomes" id="UP001596170"/>
    </source>
</evidence>
<dbReference type="Proteomes" id="UP001596170">
    <property type="component" value="Unassembled WGS sequence"/>
</dbReference>